<organism evidence="2 3">
    <name type="scientific">Sunxiuqinia dokdonensis</name>
    <dbReference type="NCBI Taxonomy" id="1409788"/>
    <lineage>
        <taxon>Bacteria</taxon>
        <taxon>Pseudomonadati</taxon>
        <taxon>Bacteroidota</taxon>
        <taxon>Bacteroidia</taxon>
        <taxon>Marinilabiliales</taxon>
        <taxon>Prolixibacteraceae</taxon>
        <taxon>Sunxiuqinia</taxon>
    </lineage>
</organism>
<accession>A0A0L8VAX0</accession>
<dbReference type="EMBL" id="LGIA01000091">
    <property type="protein sequence ID" value="KOH45606.1"/>
    <property type="molecule type" value="Genomic_DNA"/>
</dbReference>
<feature type="compositionally biased region" description="Basic and acidic residues" evidence="1">
    <location>
        <begin position="75"/>
        <end position="87"/>
    </location>
</feature>
<reference evidence="3" key="1">
    <citation type="submission" date="2015-07" db="EMBL/GenBank/DDBJ databases">
        <title>Genome sequencing of Sunxiuqinia dokdonensis strain SK.</title>
        <authorList>
            <person name="Ahn S."/>
            <person name="Kim B.-C."/>
        </authorList>
    </citation>
    <scope>NUCLEOTIDE SEQUENCE [LARGE SCALE GENOMIC DNA]</scope>
    <source>
        <strain evidence="3">SK</strain>
    </source>
</reference>
<sequence length="154" mass="16728">MLKGTTADNIVGGQQQVDSLVPERGLFLLIFIEKWHVHRQDGILLLLQLLGYQVFLVGINGFRQSGQSLGGNHQQVDKGAPEADHQHQGKRAQQRKQVDGIVSNQLFIDALGNIEEGGNPANSPGHIHQQAGLVNPGIDQQIGETEKTVSSDNL</sequence>
<name>A0A0L8VAX0_9BACT</name>
<proteinExistence type="predicted"/>
<comment type="caution">
    <text evidence="2">The sequence shown here is derived from an EMBL/GenBank/DDBJ whole genome shotgun (WGS) entry which is preliminary data.</text>
</comment>
<keyword evidence="3" id="KW-1185">Reference proteome</keyword>
<evidence type="ECO:0000313" key="3">
    <source>
        <dbReference type="Proteomes" id="UP000036958"/>
    </source>
</evidence>
<evidence type="ECO:0000256" key="1">
    <source>
        <dbReference type="SAM" id="MobiDB-lite"/>
    </source>
</evidence>
<dbReference type="AlphaFoldDB" id="A0A0L8VAX0"/>
<gene>
    <name evidence="2" type="ORF">NC99_15800</name>
</gene>
<dbReference type="Proteomes" id="UP000036958">
    <property type="component" value="Unassembled WGS sequence"/>
</dbReference>
<evidence type="ECO:0000313" key="2">
    <source>
        <dbReference type="EMBL" id="KOH45606.1"/>
    </source>
</evidence>
<feature type="region of interest" description="Disordered" evidence="1">
    <location>
        <begin position="68"/>
        <end position="95"/>
    </location>
</feature>
<protein>
    <submittedName>
        <fullName evidence="2">Uncharacterized protein</fullName>
    </submittedName>
</protein>